<gene>
    <name evidence="3" type="ordered locus">Halxa_2356</name>
</gene>
<evidence type="ECO:0000256" key="1">
    <source>
        <dbReference type="ARBA" id="ARBA00008779"/>
    </source>
</evidence>
<protein>
    <submittedName>
        <fullName evidence="3">Sulfatase</fullName>
    </submittedName>
</protein>
<dbReference type="InterPro" id="IPR050738">
    <property type="entry name" value="Sulfatase"/>
</dbReference>
<keyword evidence="4" id="KW-1185">Reference proteome</keyword>
<evidence type="ECO:0000259" key="2">
    <source>
        <dbReference type="Pfam" id="PF00884"/>
    </source>
</evidence>
<name>F8DA52_HALXS</name>
<dbReference type="PANTHER" id="PTHR42693:SF33">
    <property type="entry name" value="ARYLSULFATASE"/>
    <property type="match status" value="1"/>
</dbReference>
<accession>F8DA52</accession>
<dbReference type="PANTHER" id="PTHR42693">
    <property type="entry name" value="ARYLSULFATASE FAMILY MEMBER"/>
    <property type="match status" value="1"/>
</dbReference>
<proteinExistence type="inferred from homology"/>
<sequence length="447" mass="49919">MNLKRALIETLPPWAKRLLAAPYDRYQTRKADAAFAEKALPELDPADDAPDHIVCIVVDALRADYVDDETTPYLASLNGTDAVTPGAWTFPAVSSLLTGIYPHEHGAMKQTDEFDNSDGLSLPPRMDEDRVTLTEILAGAGYDTYGGFGHDTPFVAVSGRFHDHALYHKMNSDADDVLEDYLEWVSDRTRTFAFLHLADPHIPVDPPSEYWKKHDIDTSIDDLENWRYRTDTDCSEDCQSYREHRRRLYRASVDYVDDALSRFETGLENALDDPLLIVTADHGEALWEQVEFDVEHFNGTGCVDHGGAPYEALARVPLLTNADWTFDSDVSLIDIAPTITDSVGVSGPEMTGHSLRGEIPENRQLLVEGSLSGYEKKAVYDGAYKLIVSRGDDVEVGYEVSEEELVDVPADRRNTMIDALPAWPDGTNVQTEVSGMVEDRLEQLGYR</sequence>
<evidence type="ECO:0000313" key="3">
    <source>
        <dbReference type="EMBL" id="AEH36978.1"/>
    </source>
</evidence>
<evidence type="ECO:0000313" key="4">
    <source>
        <dbReference type="Proteomes" id="UP000006794"/>
    </source>
</evidence>
<dbReference type="InterPro" id="IPR000917">
    <property type="entry name" value="Sulfatase_N"/>
</dbReference>
<dbReference type="OrthoDB" id="102174at2157"/>
<dbReference type="EMBL" id="CP002839">
    <property type="protein sequence ID" value="AEH36978.1"/>
    <property type="molecule type" value="Genomic_DNA"/>
</dbReference>
<dbReference type="HOGENOM" id="CLU_045504_0_0_2"/>
<comment type="similarity">
    <text evidence="1">Belongs to the sulfatase family.</text>
</comment>
<dbReference type="STRING" id="797210.Halxa_2356"/>
<dbReference type="Pfam" id="PF00884">
    <property type="entry name" value="Sulfatase"/>
    <property type="match status" value="1"/>
</dbReference>
<dbReference type="InterPro" id="IPR017850">
    <property type="entry name" value="Alkaline_phosphatase_core_sf"/>
</dbReference>
<dbReference type="Proteomes" id="UP000006794">
    <property type="component" value="Chromosome"/>
</dbReference>
<dbReference type="GeneID" id="10797315"/>
<dbReference type="SUPFAM" id="SSF53649">
    <property type="entry name" value="Alkaline phosphatase-like"/>
    <property type="match status" value="1"/>
</dbReference>
<dbReference type="GO" id="GO:0004065">
    <property type="term" value="F:arylsulfatase activity"/>
    <property type="evidence" value="ECO:0007669"/>
    <property type="project" value="TreeGrafter"/>
</dbReference>
<organism evidence="3 4">
    <name type="scientific">Halopiger xanaduensis (strain DSM 18323 / JCM 14033 / SH-6)</name>
    <dbReference type="NCBI Taxonomy" id="797210"/>
    <lineage>
        <taxon>Archaea</taxon>
        <taxon>Methanobacteriati</taxon>
        <taxon>Methanobacteriota</taxon>
        <taxon>Stenosarchaea group</taxon>
        <taxon>Halobacteria</taxon>
        <taxon>Halobacteriales</taxon>
        <taxon>Natrialbaceae</taxon>
        <taxon>Halopiger</taxon>
    </lineage>
</organism>
<dbReference type="eggNOG" id="arCOG02785">
    <property type="taxonomic scope" value="Archaea"/>
</dbReference>
<feature type="domain" description="Sulfatase N-terminal" evidence="2">
    <location>
        <begin position="52"/>
        <end position="344"/>
    </location>
</feature>
<dbReference type="Gene3D" id="3.40.720.10">
    <property type="entry name" value="Alkaline Phosphatase, subunit A"/>
    <property type="match status" value="1"/>
</dbReference>
<dbReference type="RefSeq" id="WP_013879870.1">
    <property type="nucleotide sequence ID" value="NC_015666.1"/>
</dbReference>
<reference evidence="3 4" key="1">
    <citation type="journal article" date="2012" name="Stand. Genomic Sci.">
        <title>Complete genome sequence of Halopiger xanaduensis type strain (SH-6(T)).</title>
        <authorList>
            <person name="Anderson I."/>
            <person name="Tindall B.J."/>
            <person name="Rohde M."/>
            <person name="Lucas S."/>
            <person name="Han J."/>
            <person name="Lapidus A."/>
            <person name="Cheng J.F."/>
            <person name="Goodwin L."/>
            <person name="Pitluck S."/>
            <person name="Peters L."/>
            <person name="Pati A."/>
            <person name="Mikhailova N."/>
            <person name="Pagani I."/>
            <person name="Teshima H."/>
            <person name="Han C."/>
            <person name="Tapia R."/>
            <person name="Land M."/>
            <person name="Woyke T."/>
            <person name="Klenk H.P."/>
            <person name="Kyrpides N."/>
            <person name="Ivanova N."/>
        </authorList>
    </citation>
    <scope>NUCLEOTIDE SEQUENCE [LARGE SCALE GENOMIC DNA]</scope>
    <source>
        <strain evidence="4">DSM 18323 / JCM 14033 / SH-6</strain>
    </source>
</reference>
<dbReference type="KEGG" id="hxa:Halxa_2356"/>
<dbReference type="AlphaFoldDB" id="F8DA52"/>